<reference evidence="1" key="1">
    <citation type="journal article" date="2005" name="Environ. Microbiol.">
        <title>Genetic and functional properties of uncultivated thermophilic crenarchaeotes from a subsurface gold mine as revealed by analysis of genome fragments.</title>
        <authorList>
            <person name="Nunoura T."/>
            <person name="Hirayama H."/>
            <person name="Takami H."/>
            <person name="Oida H."/>
            <person name="Nishi S."/>
            <person name="Shimamura S."/>
            <person name="Suzuki Y."/>
            <person name="Inagaki F."/>
            <person name="Takai K."/>
            <person name="Nealson K.H."/>
            <person name="Horikoshi K."/>
        </authorList>
    </citation>
    <scope>NUCLEOTIDE SEQUENCE</scope>
</reference>
<proteinExistence type="predicted"/>
<dbReference type="EMBL" id="AP011801">
    <property type="protein sequence ID" value="BAL58535.1"/>
    <property type="molecule type" value="Genomic_DNA"/>
</dbReference>
<accession>H5SR18</accession>
<evidence type="ECO:0000313" key="1">
    <source>
        <dbReference type="EMBL" id="BAL58535.1"/>
    </source>
</evidence>
<dbReference type="AlphaFoldDB" id="H5SR18"/>
<protein>
    <submittedName>
        <fullName evidence="1">Uncharacterized protein</fullName>
    </submittedName>
</protein>
<organism evidence="1">
    <name type="scientific">Acetithermum autotrophicum</name>
    <dbReference type="NCBI Taxonomy" id="1446466"/>
    <lineage>
        <taxon>Bacteria</taxon>
        <taxon>Candidatus Bipolaricaulota</taxon>
        <taxon>Candidatus Acetithermum</taxon>
    </lineage>
</organism>
<name>H5SR18_ACEAU</name>
<sequence>MKRELAVVLVSVVFLLVLVVVVQLAWQTAQSQPQIPNELVVRPFVEIKFEAPSDWKSEMRGSCVAYIPKGGRVAKVTVTRPDGTRLDHQVASTGSVVVCENIVHVDTVGRGF</sequence>
<gene>
    <name evidence="1" type="ORF">HGMM_OP2C085</name>
</gene>
<reference evidence="1" key="2">
    <citation type="journal article" date="2012" name="PLoS ONE">
        <title>A Deeply Branching Thermophilic Bacterium with an Ancient Acetyl-CoA Pathway Dominates a Subsurface Ecosystem.</title>
        <authorList>
            <person name="Takami H."/>
            <person name="Noguchi H."/>
            <person name="Takaki Y."/>
            <person name="Uchiyama I."/>
            <person name="Toyoda A."/>
            <person name="Nishi S."/>
            <person name="Chee G.-J."/>
            <person name="Arai W."/>
            <person name="Nunoura T."/>
            <person name="Itoh T."/>
            <person name="Hattori M."/>
            <person name="Takai K."/>
        </authorList>
    </citation>
    <scope>NUCLEOTIDE SEQUENCE</scope>
</reference>